<dbReference type="Proteomes" id="UP000265000">
    <property type="component" value="Unplaced"/>
</dbReference>
<dbReference type="STRING" id="8078.ENSFHEP00000007693"/>
<proteinExistence type="predicted"/>
<name>A0A3Q2T1Y8_FUNHE</name>
<dbReference type="PANTHER" id="PTHR13030:SF8">
    <property type="entry name" value="ADP-RIBOSE PYROPHOSPHATASE, MITOCHONDRIAL"/>
    <property type="match status" value="1"/>
</dbReference>
<dbReference type="AlphaFoldDB" id="A0A3Q2T1Y8"/>
<dbReference type="Ensembl" id="ENSFHET00000003399.1">
    <property type="protein sequence ID" value="ENSFHEP00000007693.1"/>
    <property type="gene ID" value="ENSFHEG00000008885.1"/>
</dbReference>
<dbReference type="PANTHER" id="PTHR13030">
    <property type="entry name" value="NUDIX HYDROLASE"/>
    <property type="match status" value="1"/>
</dbReference>
<dbReference type="GO" id="GO:0047631">
    <property type="term" value="F:ADP-ribose diphosphatase activity"/>
    <property type="evidence" value="ECO:0007669"/>
    <property type="project" value="InterPro"/>
</dbReference>
<dbReference type="SUPFAM" id="SSF55811">
    <property type="entry name" value="Nudix"/>
    <property type="match status" value="1"/>
</dbReference>
<keyword evidence="3" id="KW-1185">Reference proteome</keyword>
<organism evidence="2 3">
    <name type="scientific">Fundulus heteroclitus</name>
    <name type="common">Killifish</name>
    <name type="synonym">Mummichog</name>
    <dbReference type="NCBI Taxonomy" id="8078"/>
    <lineage>
        <taxon>Eukaryota</taxon>
        <taxon>Metazoa</taxon>
        <taxon>Chordata</taxon>
        <taxon>Craniata</taxon>
        <taxon>Vertebrata</taxon>
        <taxon>Euteleostomi</taxon>
        <taxon>Actinopterygii</taxon>
        <taxon>Neopterygii</taxon>
        <taxon>Teleostei</taxon>
        <taxon>Neoteleostei</taxon>
        <taxon>Acanthomorphata</taxon>
        <taxon>Ovalentaria</taxon>
        <taxon>Atherinomorphae</taxon>
        <taxon>Cyprinodontiformes</taxon>
        <taxon>Fundulidae</taxon>
        <taxon>Fundulus</taxon>
    </lineage>
</organism>
<dbReference type="InterPro" id="IPR015797">
    <property type="entry name" value="NUDIX_hydrolase-like_dom_sf"/>
</dbReference>
<evidence type="ECO:0000256" key="1">
    <source>
        <dbReference type="SAM" id="MobiDB-lite"/>
    </source>
</evidence>
<sequence length="233" mass="26752">RMEREQETNSNADRFHVKARQLHYPNSKITRFPVPEEKVPWNVSFSSYMPTYYSPEDGGDHVDGNPEGRTGIRGRGALSHLGPNLNLDLVVTRSNEFEIGFFRWRDSSTSVLEYLAVLNPNFKSLALPGVSEKCYKCLNRCACTVVRHRHFPSCPMQTVSEGYVDDCRNTDNAWVETTVLNIHLDRTSQVIADINNLVGCFYFRFCQVDRRSRLSSNQRVSLQKVAVLHNMKF</sequence>
<dbReference type="InterPro" id="IPR039989">
    <property type="entry name" value="NUDT9"/>
</dbReference>
<dbReference type="Gene3D" id="3.90.79.10">
    <property type="entry name" value="Nucleoside Triphosphate Pyrophosphohydrolase"/>
    <property type="match status" value="1"/>
</dbReference>
<reference evidence="2" key="2">
    <citation type="submission" date="2025-09" db="UniProtKB">
        <authorList>
            <consortium name="Ensembl"/>
        </authorList>
    </citation>
    <scope>IDENTIFICATION</scope>
</reference>
<evidence type="ECO:0000313" key="2">
    <source>
        <dbReference type="Ensembl" id="ENSFHEP00000007693.1"/>
    </source>
</evidence>
<feature type="region of interest" description="Disordered" evidence="1">
    <location>
        <begin position="56"/>
        <end position="75"/>
    </location>
</feature>
<reference evidence="2" key="1">
    <citation type="submission" date="2025-08" db="UniProtKB">
        <authorList>
            <consortium name="Ensembl"/>
        </authorList>
    </citation>
    <scope>IDENTIFICATION</scope>
</reference>
<protein>
    <submittedName>
        <fullName evidence="2">Uncharacterized protein</fullName>
    </submittedName>
</protein>
<evidence type="ECO:0000313" key="3">
    <source>
        <dbReference type="Proteomes" id="UP000265000"/>
    </source>
</evidence>
<accession>A0A3Q2T1Y8</accession>
<dbReference type="GeneTree" id="ENSGT00940000156404"/>